<name>J7LCY8_NOCAA</name>
<dbReference type="AlphaFoldDB" id="J7LCY8"/>
<proteinExistence type="predicted"/>
<dbReference type="Proteomes" id="UP000003779">
    <property type="component" value="Chromosome"/>
</dbReference>
<evidence type="ECO:0000313" key="1">
    <source>
        <dbReference type="EMBL" id="AFR08377.1"/>
    </source>
</evidence>
<evidence type="ECO:0000313" key="2">
    <source>
        <dbReference type="Proteomes" id="UP000003779"/>
    </source>
</evidence>
<dbReference type="PATRIC" id="fig|1205910.3.peg.1997"/>
<dbReference type="HOGENOM" id="CLU_3346453_0_0_11"/>
<reference evidence="1" key="1">
    <citation type="journal article" date="2012" name="J. Bacteriol.">
        <title>Whole-Genome Sequence of Nocardiopsis alba Strain ATCC BAA-2165, Associated with Honeybees.</title>
        <authorList>
            <person name="Qiao J."/>
            <person name="Chen L."/>
            <person name="Li Y."/>
            <person name="Wang J."/>
            <person name="Zhang W."/>
            <person name="Chen S."/>
        </authorList>
    </citation>
    <scope>NUCLEOTIDE SEQUENCE [LARGE SCALE GENOMIC DNA]</scope>
    <source>
        <strain evidence="1">ATCC BAA-2165</strain>
    </source>
</reference>
<sequence>MITDRRMGMLWREHRPIGYREIYRMKATHESAWCPGL</sequence>
<accession>J7LCY8</accession>
<dbReference type="KEGG" id="nal:B005_2115"/>
<protein>
    <submittedName>
        <fullName evidence="1">Uncharacterized protein</fullName>
    </submittedName>
</protein>
<dbReference type="EMBL" id="CP003788">
    <property type="protein sequence ID" value="AFR08377.1"/>
    <property type="molecule type" value="Genomic_DNA"/>
</dbReference>
<gene>
    <name evidence="1" type="ordered locus">B005_2115</name>
</gene>
<organism evidence="1 2">
    <name type="scientific">Nocardiopsis alba (strain ATCC BAA-2165 / BE74)</name>
    <dbReference type="NCBI Taxonomy" id="1205910"/>
    <lineage>
        <taxon>Bacteria</taxon>
        <taxon>Bacillati</taxon>
        <taxon>Actinomycetota</taxon>
        <taxon>Actinomycetes</taxon>
        <taxon>Streptosporangiales</taxon>
        <taxon>Nocardiopsidaceae</taxon>
        <taxon>Nocardiopsis</taxon>
    </lineage>
</organism>